<keyword evidence="7 11" id="KW-0863">Zinc-finger</keyword>
<keyword evidence="8" id="KW-0833">Ubl conjugation pathway</keyword>
<evidence type="ECO:0000313" key="14">
    <source>
        <dbReference type="EMBL" id="WZN66942.1"/>
    </source>
</evidence>
<proteinExistence type="predicted"/>
<dbReference type="InterPro" id="IPR027370">
    <property type="entry name" value="Znf-RING_euk"/>
</dbReference>
<dbReference type="PANTHER" id="PTHR23328:SF0">
    <property type="entry name" value="RING-TYPE DOMAIN-CONTAINING PROTEIN"/>
    <property type="match status" value="1"/>
</dbReference>
<feature type="compositionally biased region" description="Basic and acidic residues" evidence="12">
    <location>
        <begin position="205"/>
        <end position="214"/>
    </location>
</feature>
<dbReference type="SMART" id="SM00184">
    <property type="entry name" value="RING"/>
    <property type="match status" value="1"/>
</dbReference>
<evidence type="ECO:0000256" key="12">
    <source>
        <dbReference type="SAM" id="MobiDB-lite"/>
    </source>
</evidence>
<organism evidence="14 15">
    <name type="scientific">Chloropicon roscoffensis</name>
    <dbReference type="NCBI Taxonomy" id="1461544"/>
    <lineage>
        <taxon>Eukaryota</taxon>
        <taxon>Viridiplantae</taxon>
        <taxon>Chlorophyta</taxon>
        <taxon>Chloropicophyceae</taxon>
        <taxon>Chloropicales</taxon>
        <taxon>Chloropicaceae</taxon>
        <taxon>Chloropicon</taxon>
    </lineage>
</organism>
<keyword evidence="15" id="KW-1185">Reference proteome</keyword>
<gene>
    <name evidence="14" type="ORF">HKI87_17g85140</name>
</gene>
<dbReference type="AlphaFoldDB" id="A0AAX4PLE4"/>
<evidence type="ECO:0000256" key="2">
    <source>
        <dbReference type="ARBA" id="ARBA00004123"/>
    </source>
</evidence>
<dbReference type="InterPro" id="IPR051657">
    <property type="entry name" value="RNF168/RNF169_E3_ubiq-ligase"/>
</dbReference>
<dbReference type="GO" id="GO:0031491">
    <property type="term" value="F:nucleosome binding"/>
    <property type="evidence" value="ECO:0007669"/>
    <property type="project" value="TreeGrafter"/>
</dbReference>
<evidence type="ECO:0000256" key="7">
    <source>
        <dbReference type="ARBA" id="ARBA00022771"/>
    </source>
</evidence>
<dbReference type="GO" id="GO:0035861">
    <property type="term" value="C:site of double-strand break"/>
    <property type="evidence" value="ECO:0007669"/>
    <property type="project" value="TreeGrafter"/>
</dbReference>
<keyword evidence="4" id="KW-0808">Transferase</keyword>
<evidence type="ECO:0000256" key="10">
    <source>
        <dbReference type="ARBA" id="ARBA00023242"/>
    </source>
</evidence>
<dbReference type="GO" id="GO:0061630">
    <property type="term" value="F:ubiquitin protein ligase activity"/>
    <property type="evidence" value="ECO:0007669"/>
    <property type="project" value="UniProtKB-EC"/>
</dbReference>
<dbReference type="InterPro" id="IPR001841">
    <property type="entry name" value="Znf_RING"/>
</dbReference>
<keyword evidence="6" id="KW-0227">DNA damage</keyword>
<dbReference type="GO" id="GO:0005634">
    <property type="term" value="C:nucleus"/>
    <property type="evidence" value="ECO:0007669"/>
    <property type="project" value="UniProtKB-SubCell"/>
</dbReference>
<evidence type="ECO:0000256" key="1">
    <source>
        <dbReference type="ARBA" id="ARBA00000900"/>
    </source>
</evidence>
<dbReference type="Proteomes" id="UP001472866">
    <property type="component" value="Chromosome 17"/>
</dbReference>
<dbReference type="InterPro" id="IPR017907">
    <property type="entry name" value="Znf_RING_CS"/>
</dbReference>
<keyword evidence="5" id="KW-0479">Metal-binding</keyword>
<feature type="region of interest" description="Disordered" evidence="12">
    <location>
        <begin position="205"/>
        <end position="243"/>
    </location>
</feature>
<evidence type="ECO:0000256" key="5">
    <source>
        <dbReference type="ARBA" id="ARBA00022723"/>
    </source>
</evidence>
<comment type="catalytic activity">
    <reaction evidence="1">
        <text>S-ubiquitinyl-[E2 ubiquitin-conjugating enzyme]-L-cysteine + [acceptor protein]-L-lysine = [E2 ubiquitin-conjugating enzyme]-L-cysteine + N(6)-ubiquitinyl-[acceptor protein]-L-lysine.</text>
        <dbReference type="EC" id="2.3.2.27"/>
    </reaction>
</comment>
<evidence type="ECO:0000256" key="11">
    <source>
        <dbReference type="PROSITE-ProRule" id="PRU00175"/>
    </source>
</evidence>
<evidence type="ECO:0000256" key="8">
    <source>
        <dbReference type="ARBA" id="ARBA00022786"/>
    </source>
</evidence>
<dbReference type="GO" id="GO:0006302">
    <property type="term" value="P:double-strand break repair"/>
    <property type="evidence" value="ECO:0007669"/>
    <property type="project" value="TreeGrafter"/>
</dbReference>
<protein>
    <recommendedName>
        <fullName evidence="3">RING-type E3 ubiquitin transferase</fullName>
        <ecNumber evidence="3">2.3.2.27</ecNumber>
    </recommendedName>
</protein>
<name>A0AAX4PLE4_9CHLO</name>
<evidence type="ECO:0000313" key="15">
    <source>
        <dbReference type="Proteomes" id="UP001472866"/>
    </source>
</evidence>
<sequence>MFTTPTQSSSNRPAAAETLTPTPFSLSRRDNGNTPQCAATPSRLKCIADLKGELTCGICLEVCVKPSTTICGHNFCQNCLKALHKTCRDQGKPAVECPKCRKRISGGGPGAGKENGPGGDCSFEVNSALWNVIQLLFPRLELKSPQWKLKTPAPAASPMTSNFNDSARMMLSLTEEGSADDRGDLDGEGPVLDLTNHLWNLRGDRAGPRAEMRRRSGPLVTPGGDGGADDGARDRSDGGAVPRAGFTTAREMLMRNQAAHRSPAGRRAPHEFMDYA</sequence>
<evidence type="ECO:0000256" key="6">
    <source>
        <dbReference type="ARBA" id="ARBA00022763"/>
    </source>
</evidence>
<feature type="region of interest" description="Disordered" evidence="12">
    <location>
        <begin position="255"/>
        <end position="276"/>
    </location>
</feature>
<feature type="compositionally biased region" description="Polar residues" evidence="12">
    <location>
        <begin position="1"/>
        <end position="12"/>
    </location>
</feature>
<dbReference type="GO" id="GO:0008270">
    <property type="term" value="F:zinc ion binding"/>
    <property type="evidence" value="ECO:0007669"/>
    <property type="project" value="UniProtKB-KW"/>
</dbReference>
<reference evidence="14 15" key="1">
    <citation type="submission" date="2024-03" db="EMBL/GenBank/DDBJ databases">
        <title>Complete genome sequence of the green alga Chloropicon roscoffensis RCC1871.</title>
        <authorList>
            <person name="Lemieux C."/>
            <person name="Pombert J.-F."/>
            <person name="Otis C."/>
            <person name="Turmel M."/>
        </authorList>
    </citation>
    <scope>NUCLEOTIDE SEQUENCE [LARGE SCALE GENOMIC DNA]</scope>
    <source>
        <strain evidence="14 15">RCC1871</strain>
    </source>
</reference>
<keyword evidence="9" id="KW-0862">Zinc</keyword>
<dbReference type="EMBL" id="CP151517">
    <property type="protein sequence ID" value="WZN66942.1"/>
    <property type="molecule type" value="Genomic_DNA"/>
</dbReference>
<evidence type="ECO:0000256" key="3">
    <source>
        <dbReference type="ARBA" id="ARBA00012483"/>
    </source>
</evidence>
<feature type="domain" description="RING-type" evidence="13">
    <location>
        <begin position="56"/>
        <end position="101"/>
    </location>
</feature>
<evidence type="ECO:0000256" key="4">
    <source>
        <dbReference type="ARBA" id="ARBA00022679"/>
    </source>
</evidence>
<accession>A0AAX4PLE4</accession>
<dbReference type="PANTHER" id="PTHR23328">
    <property type="entry name" value="RING-TYPE DOMAIN-CONTAINING PROTEIN"/>
    <property type="match status" value="1"/>
</dbReference>
<dbReference type="EC" id="2.3.2.27" evidence="3"/>
<dbReference type="Gene3D" id="3.30.40.10">
    <property type="entry name" value="Zinc/RING finger domain, C3HC4 (zinc finger)"/>
    <property type="match status" value="1"/>
</dbReference>
<evidence type="ECO:0000259" key="13">
    <source>
        <dbReference type="PROSITE" id="PS50089"/>
    </source>
</evidence>
<feature type="region of interest" description="Disordered" evidence="12">
    <location>
        <begin position="1"/>
        <end position="37"/>
    </location>
</feature>
<dbReference type="InterPro" id="IPR013083">
    <property type="entry name" value="Znf_RING/FYVE/PHD"/>
</dbReference>
<dbReference type="Pfam" id="PF13445">
    <property type="entry name" value="zf-RING_UBOX"/>
    <property type="match status" value="1"/>
</dbReference>
<evidence type="ECO:0000256" key="9">
    <source>
        <dbReference type="ARBA" id="ARBA00022833"/>
    </source>
</evidence>
<keyword evidence="10" id="KW-0539">Nucleus</keyword>
<dbReference type="SUPFAM" id="SSF57850">
    <property type="entry name" value="RING/U-box"/>
    <property type="match status" value="1"/>
</dbReference>
<dbReference type="PROSITE" id="PS00518">
    <property type="entry name" value="ZF_RING_1"/>
    <property type="match status" value="1"/>
</dbReference>
<comment type="subcellular location">
    <subcellularLocation>
        <location evidence="2">Nucleus</location>
    </subcellularLocation>
</comment>
<dbReference type="PROSITE" id="PS50089">
    <property type="entry name" value="ZF_RING_2"/>
    <property type="match status" value="1"/>
</dbReference>